<keyword evidence="1" id="KW-0808">Transferase</keyword>
<reference evidence="4 5" key="1">
    <citation type="submission" date="2024-03" db="EMBL/GenBank/DDBJ databases">
        <title>Human intestinal bacterial collection.</title>
        <authorList>
            <person name="Pauvert C."/>
            <person name="Hitch T.C.A."/>
            <person name="Clavel T."/>
        </authorList>
    </citation>
    <scope>NUCLEOTIDE SEQUENCE [LARGE SCALE GENOMIC DNA]</scope>
    <source>
        <strain evidence="4 5">CLA-AA-H175</strain>
    </source>
</reference>
<proteinExistence type="predicted"/>
<dbReference type="RefSeq" id="WP_330221054.1">
    <property type="nucleotide sequence ID" value="NZ_JBBMEO010000003.1"/>
</dbReference>
<organism evidence="4 5">
    <name type="scientific">Faecalibacterium tardum</name>
    <dbReference type="NCBI Taxonomy" id="3133156"/>
    <lineage>
        <taxon>Bacteria</taxon>
        <taxon>Bacillati</taxon>
        <taxon>Bacillota</taxon>
        <taxon>Clostridia</taxon>
        <taxon>Eubacteriales</taxon>
        <taxon>Oscillospiraceae</taxon>
        <taxon>Faecalibacterium</taxon>
    </lineage>
</organism>
<evidence type="ECO:0000256" key="2">
    <source>
        <dbReference type="ARBA" id="ARBA00023315"/>
    </source>
</evidence>
<protein>
    <submittedName>
        <fullName evidence="4">GNAT family N-acetyltransferase</fullName>
    </submittedName>
</protein>
<dbReference type="InterPro" id="IPR000182">
    <property type="entry name" value="GNAT_dom"/>
</dbReference>
<sequence length="155" mass="17572">MLNLTEQKATLAELELLVAVRCRVLRAANQLPEDTPLPEVESQTRTYYQKAFAENTHTAYLLWDGETLAGTGAVSYFQVMPTVHNPTGRKAYLMNLYTAPQYRRQGIATRILTRLVEDAHRRGVTAISLEATAMGRPLYEKFGFVPMEHEMELPE</sequence>
<dbReference type="SUPFAM" id="SSF55729">
    <property type="entry name" value="Acyl-CoA N-acyltransferases (Nat)"/>
    <property type="match status" value="1"/>
</dbReference>
<gene>
    <name evidence="4" type="ORF">WMO44_04630</name>
</gene>
<feature type="domain" description="N-acetyltransferase" evidence="3">
    <location>
        <begin position="4"/>
        <end position="155"/>
    </location>
</feature>
<evidence type="ECO:0000259" key="3">
    <source>
        <dbReference type="PROSITE" id="PS51186"/>
    </source>
</evidence>
<keyword evidence="5" id="KW-1185">Reference proteome</keyword>
<dbReference type="PROSITE" id="PS51186">
    <property type="entry name" value="GNAT"/>
    <property type="match status" value="1"/>
</dbReference>
<dbReference type="Gene3D" id="3.40.630.30">
    <property type="match status" value="1"/>
</dbReference>
<dbReference type="PANTHER" id="PTHR43877:SF5">
    <property type="entry name" value="BLL8307 PROTEIN"/>
    <property type="match status" value="1"/>
</dbReference>
<dbReference type="PANTHER" id="PTHR43877">
    <property type="entry name" value="AMINOALKYLPHOSPHONATE N-ACETYLTRANSFERASE-RELATED-RELATED"/>
    <property type="match status" value="1"/>
</dbReference>
<evidence type="ECO:0000313" key="5">
    <source>
        <dbReference type="Proteomes" id="UP001457197"/>
    </source>
</evidence>
<dbReference type="EMBL" id="JBBMEO010000003">
    <property type="protein sequence ID" value="MEQ2361433.1"/>
    <property type="molecule type" value="Genomic_DNA"/>
</dbReference>
<accession>A0ABV1ATB3</accession>
<dbReference type="Proteomes" id="UP001457197">
    <property type="component" value="Unassembled WGS sequence"/>
</dbReference>
<name>A0ABV1ATB3_9FIRM</name>
<comment type="caution">
    <text evidence="4">The sequence shown here is derived from an EMBL/GenBank/DDBJ whole genome shotgun (WGS) entry which is preliminary data.</text>
</comment>
<keyword evidence="2" id="KW-0012">Acyltransferase</keyword>
<dbReference type="InterPro" id="IPR016181">
    <property type="entry name" value="Acyl_CoA_acyltransferase"/>
</dbReference>
<dbReference type="Pfam" id="PF00583">
    <property type="entry name" value="Acetyltransf_1"/>
    <property type="match status" value="1"/>
</dbReference>
<evidence type="ECO:0000256" key="1">
    <source>
        <dbReference type="ARBA" id="ARBA00022679"/>
    </source>
</evidence>
<evidence type="ECO:0000313" key="4">
    <source>
        <dbReference type="EMBL" id="MEQ2361433.1"/>
    </source>
</evidence>
<dbReference type="InterPro" id="IPR050832">
    <property type="entry name" value="Bact_Acetyltransf"/>
</dbReference>
<dbReference type="CDD" id="cd04301">
    <property type="entry name" value="NAT_SF"/>
    <property type="match status" value="1"/>
</dbReference>